<feature type="domain" description="Yip1" evidence="6">
    <location>
        <begin position="21"/>
        <end position="232"/>
    </location>
</feature>
<dbReference type="EMBL" id="CP062941">
    <property type="protein sequence ID" value="QOL50685.1"/>
    <property type="molecule type" value="Genomic_DNA"/>
</dbReference>
<feature type="transmembrane region" description="Helical" evidence="5">
    <location>
        <begin position="189"/>
        <end position="209"/>
    </location>
</feature>
<dbReference type="InterPro" id="IPR006977">
    <property type="entry name" value="Yip1_dom"/>
</dbReference>
<dbReference type="GO" id="GO:0016020">
    <property type="term" value="C:membrane"/>
    <property type="evidence" value="ECO:0007669"/>
    <property type="project" value="UniProtKB-SubCell"/>
</dbReference>
<dbReference type="RefSeq" id="WP_193687672.1">
    <property type="nucleotide sequence ID" value="NZ_CP062941.1"/>
</dbReference>
<feature type="transmembrane region" description="Helical" evidence="5">
    <location>
        <begin position="39"/>
        <end position="57"/>
    </location>
</feature>
<dbReference type="Pfam" id="PF04893">
    <property type="entry name" value="Yip1"/>
    <property type="match status" value="1"/>
</dbReference>
<evidence type="ECO:0000313" key="7">
    <source>
        <dbReference type="EMBL" id="QOL50685.1"/>
    </source>
</evidence>
<dbReference type="Proteomes" id="UP000593875">
    <property type="component" value="Chromosome"/>
</dbReference>
<proteinExistence type="predicted"/>
<evidence type="ECO:0000256" key="5">
    <source>
        <dbReference type="SAM" id="Phobius"/>
    </source>
</evidence>
<evidence type="ECO:0000313" key="8">
    <source>
        <dbReference type="Proteomes" id="UP000593875"/>
    </source>
</evidence>
<accession>A0A7L9U938</accession>
<feature type="transmembrane region" description="Helical" evidence="5">
    <location>
        <begin position="130"/>
        <end position="154"/>
    </location>
</feature>
<evidence type="ECO:0000256" key="3">
    <source>
        <dbReference type="ARBA" id="ARBA00022989"/>
    </source>
</evidence>
<evidence type="ECO:0000256" key="1">
    <source>
        <dbReference type="ARBA" id="ARBA00004141"/>
    </source>
</evidence>
<evidence type="ECO:0000256" key="4">
    <source>
        <dbReference type="ARBA" id="ARBA00023136"/>
    </source>
</evidence>
<keyword evidence="8" id="KW-1185">Reference proteome</keyword>
<keyword evidence="3 5" id="KW-1133">Transmembrane helix</keyword>
<sequence length="240" mass="26398">MELTNNAPIASASPAGAFTSMFYEPSRTFQKMEHKPKGWFPLVILMVTTGVLMFWYFSTVDFSWLLDQMLAGMKSAEQREQAAKVMSKNMMLGSTLGTTLIGLPLFFVVMGVYLMIVSKSLSHGMSFSKSFALAAWSGVPSVLLFPLGAMQILMASNGQLGMSELNPISLNSLLFHYDMAHPLSGLMDGLSLTTFWSMFLLVIGFQTWAKVKRSTAIMVVLIPHVLVYGALFAYGMSKLA</sequence>
<evidence type="ECO:0000256" key="2">
    <source>
        <dbReference type="ARBA" id="ARBA00022692"/>
    </source>
</evidence>
<organism evidence="7 8">
    <name type="scientific">Massilia litorea</name>
    <dbReference type="NCBI Taxonomy" id="2769491"/>
    <lineage>
        <taxon>Bacteria</taxon>
        <taxon>Pseudomonadati</taxon>
        <taxon>Pseudomonadota</taxon>
        <taxon>Betaproteobacteria</taxon>
        <taxon>Burkholderiales</taxon>
        <taxon>Oxalobacteraceae</taxon>
        <taxon>Telluria group</taxon>
        <taxon>Massilia</taxon>
    </lineage>
</organism>
<keyword evidence="2 5" id="KW-0812">Transmembrane</keyword>
<dbReference type="KEGG" id="mlir:LPB04_05180"/>
<evidence type="ECO:0000259" key="6">
    <source>
        <dbReference type="Pfam" id="PF04893"/>
    </source>
</evidence>
<dbReference type="AlphaFoldDB" id="A0A7L9U938"/>
<keyword evidence="4 5" id="KW-0472">Membrane</keyword>
<gene>
    <name evidence="7" type="ORF">LPB04_05180</name>
</gene>
<comment type="subcellular location">
    <subcellularLocation>
        <location evidence="1">Membrane</location>
        <topology evidence="1">Multi-pass membrane protein</topology>
    </subcellularLocation>
</comment>
<feature type="transmembrane region" description="Helical" evidence="5">
    <location>
        <begin position="216"/>
        <end position="236"/>
    </location>
</feature>
<name>A0A7L9U938_9BURK</name>
<protein>
    <submittedName>
        <fullName evidence="7">YIP1 family protein</fullName>
    </submittedName>
</protein>
<feature type="transmembrane region" description="Helical" evidence="5">
    <location>
        <begin position="96"/>
        <end position="118"/>
    </location>
</feature>
<reference evidence="7 8" key="1">
    <citation type="submission" date="2020-10" db="EMBL/GenBank/DDBJ databases">
        <title>Genome sequencing of Massilia sp. LPB0304.</title>
        <authorList>
            <person name="Kim J."/>
        </authorList>
    </citation>
    <scope>NUCLEOTIDE SEQUENCE [LARGE SCALE GENOMIC DNA]</scope>
    <source>
        <strain evidence="7 8">LPB0304</strain>
    </source>
</reference>